<accession>B0MKX8</accession>
<gene>
    <name evidence="1" type="ORF">EUBSIR_00465</name>
</gene>
<reference evidence="1" key="1">
    <citation type="submission" date="2007-10" db="EMBL/GenBank/DDBJ databases">
        <authorList>
            <person name="Fulton L."/>
            <person name="Clifton S."/>
            <person name="Fulton B."/>
            <person name="Xu J."/>
            <person name="Minx P."/>
            <person name="Pepin K.H."/>
            <person name="Johnson M."/>
            <person name="Thiruvilangam P."/>
            <person name="Bhonagiri V."/>
            <person name="Nash W.E."/>
            <person name="Mardis E.R."/>
            <person name="Wilson R.K."/>
        </authorList>
    </citation>
    <scope>NUCLEOTIDE SEQUENCE [LARGE SCALE GENOMIC DNA]</scope>
    <source>
        <strain evidence="1">DSM 15702</strain>
    </source>
</reference>
<keyword evidence="2" id="KW-1185">Reference proteome</keyword>
<dbReference type="EMBL" id="ABCA03000033">
    <property type="protein sequence ID" value="EDS01667.1"/>
    <property type="molecule type" value="Genomic_DNA"/>
</dbReference>
<name>B0MKX8_9FIRM</name>
<evidence type="ECO:0000313" key="2">
    <source>
        <dbReference type="Proteomes" id="UP000005326"/>
    </source>
</evidence>
<reference evidence="1" key="2">
    <citation type="submission" date="2014-06" db="EMBL/GenBank/DDBJ databases">
        <title>Draft genome sequence of Eubacterium siraeum (DSM 15702).</title>
        <authorList>
            <person name="Sudarsanam P."/>
            <person name="Ley R."/>
            <person name="Guruge J."/>
            <person name="Turnbaugh P.J."/>
            <person name="Mahowald M."/>
            <person name="Liep D."/>
            <person name="Gordon J."/>
        </authorList>
    </citation>
    <scope>NUCLEOTIDE SEQUENCE</scope>
    <source>
        <strain evidence="1">DSM 15702</strain>
    </source>
</reference>
<sequence>MYKCERCDWTGSASELGHYTEYRGECHGAPAWETLPCCPECGYDVEDIEEE</sequence>
<organism evidence="1 2">
    <name type="scientific">[Eubacterium] siraeum DSM 15702</name>
    <dbReference type="NCBI Taxonomy" id="428128"/>
    <lineage>
        <taxon>Bacteria</taxon>
        <taxon>Bacillati</taxon>
        <taxon>Bacillota</taxon>
        <taxon>Clostridia</taxon>
        <taxon>Eubacteriales</taxon>
        <taxon>Oscillospiraceae</taxon>
        <taxon>Oscillospiraceae incertae sedis</taxon>
    </lineage>
</organism>
<proteinExistence type="predicted"/>
<protein>
    <submittedName>
        <fullName evidence="1">Uncharacterized protein</fullName>
    </submittedName>
</protein>
<dbReference type="Proteomes" id="UP000005326">
    <property type="component" value="Unassembled WGS sequence"/>
</dbReference>
<comment type="caution">
    <text evidence="1">The sequence shown here is derived from an EMBL/GenBank/DDBJ whole genome shotgun (WGS) entry which is preliminary data.</text>
</comment>
<evidence type="ECO:0000313" key="1">
    <source>
        <dbReference type="EMBL" id="EDS01667.1"/>
    </source>
</evidence>
<dbReference type="AlphaFoldDB" id="B0MKX8"/>